<gene>
    <name evidence="1" type="ORF">VitviT2T_009973</name>
</gene>
<protein>
    <recommendedName>
        <fullName evidence="3">Retrovirus-related Pol polyprotein from transposon TNT 1-94</fullName>
    </recommendedName>
</protein>
<organism evidence="1 2">
    <name type="scientific">Vitis vinifera</name>
    <name type="common">Grape</name>
    <dbReference type="NCBI Taxonomy" id="29760"/>
    <lineage>
        <taxon>Eukaryota</taxon>
        <taxon>Viridiplantae</taxon>
        <taxon>Streptophyta</taxon>
        <taxon>Embryophyta</taxon>
        <taxon>Tracheophyta</taxon>
        <taxon>Spermatophyta</taxon>
        <taxon>Magnoliopsida</taxon>
        <taxon>eudicotyledons</taxon>
        <taxon>Gunneridae</taxon>
        <taxon>Pentapetalae</taxon>
        <taxon>rosids</taxon>
        <taxon>Vitales</taxon>
        <taxon>Vitaceae</taxon>
        <taxon>Viteae</taxon>
        <taxon>Vitis</taxon>
    </lineage>
</organism>
<evidence type="ECO:0000313" key="2">
    <source>
        <dbReference type="Proteomes" id="UP001227230"/>
    </source>
</evidence>
<keyword evidence="2" id="KW-1185">Reference proteome</keyword>
<proteinExistence type="predicted"/>
<reference evidence="1 2" key="1">
    <citation type="journal article" date="2023" name="Hortic Res">
        <title>The complete reference genome for grapevine (Vitis vinifera L.) genetics and breeding.</title>
        <authorList>
            <person name="Shi X."/>
            <person name="Cao S."/>
            <person name="Wang X."/>
            <person name="Huang S."/>
            <person name="Wang Y."/>
            <person name="Liu Z."/>
            <person name="Liu W."/>
            <person name="Leng X."/>
            <person name="Peng Y."/>
            <person name="Wang N."/>
            <person name="Wang Y."/>
            <person name="Ma Z."/>
            <person name="Xu X."/>
            <person name="Zhang F."/>
            <person name="Xue H."/>
            <person name="Zhong H."/>
            <person name="Wang Y."/>
            <person name="Zhang K."/>
            <person name="Velt A."/>
            <person name="Avia K."/>
            <person name="Holtgrawe D."/>
            <person name="Grimplet J."/>
            <person name="Matus J.T."/>
            <person name="Ware D."/>
            <person name="Wu X."/>
            <person name="Wang H."/>
            <person name="Liu C."/>
            <person name="Fang Y."/>
            <person name="Rustenholz C."/>
            <person name="Cheng Z."/>
            <person name="Xiao H."/>
            <person name="Zhou Y."/>
        </authorList>
    </citation>
    <scope>NUCLEOTIDE SEQUENCE [LARGE SCALE GENOMIC DNA]</scope>
    <source>
        <strain evidence="2">cv. Pinot noir / PN40024</strain>
        <tissue evidence="1">Leaf</tissue>
    </source>
</reference>
<dbReference type="EMBL" id="CP126654">
    <property type="protein sequence ID" value="WJZ90856.1"/>
    <property type="molecule type" value="Genomic_DNA"/>
</dbReference>
<evidence type="ECO:0008006" key="3">
    <source>
        <dbReference type="Google" id="ProtNLM"/>
    </source>
</evidence>
<sequence>MFGISSAKFDVVKFDGSGNFGLWQKRVKDLLVQQGMVKALYRKQPEGMNDMDWKDLEVKATITIRLCLADDVMYHVMDEESSAVIWLKLESRYMSKSLTNKLYLKQKLYGLKMLEDSDLS</sequence>
<dbReference type="Proteomes" id="UP001227230">
    <property type="component" value="Chromosome 7"/>
</dbReference>
<evidence type="ECO:0000313" key="1">
    <source>
        <dbReference type="EMBL" id="WJZ90856.1"/>
    </source>
</evidence>
<dbReference type="Pfam" id="PF14223">
    <property type="entry name" value="Retrotran_gag_2"/>
    <property type="match status" value="1"/>
</dbReference>
<accession>A0ABY9C7A2</accession>
<name>A0ABY9C7A2_VITVI</name>